<feature type="transmembrane region" description="Helical" evidence="1">
    <location>
        <begin position="93"/>
        <end position="115"/>
    </location>
</feature>
<dbReference type="AlphaFoldDB" id="A0A1L9T8Q2"/>
<dbReference type="Proteomes" id="UP000184356">
    <property type="component" value="Unassembled WGS sequence"/>
</dbReference>
<feature type="transmembrane region" description="Helical" evidence="1">
    <location>
        <begin position="62"/>
        <end position="81"/>
    </location>
</feature>
<feature type="transmembrane region" description="Helical" evidence="1">
    <location>
        <begin position="121"/>
        <end position="145"/>
    </location>
</feature>
<keyword evidence="1" id="KW-0472">Membrane</keyword>
<name>A0A1L9T8Q2_9EURO</name>
<gene>
    <name evidence="2" type="ORF">ASPSYDRAFT_92013</name>
</gene>
<accession>A0A1L9T8Q2</accession>
<evidence type="ECO:0000256" key="1">
    <source>
        <dbReference type="SAM" id="Phobius"/>
    </source>
</evidence>
<dbReference type="VEuPathDB" id="FungiDB:ASPSYDRAFT_92013"/>
<dbReference type="OrthoDB" id="4507588at2759"/>
<keyword evidence="1" id="KW-1133">Transmembrane helix</keyword>
<keyword evidence="3" id="KW-1185">Reference proteome</keyword>
<feature type="transmembrane region" description="Helical" evidence="1">
    <location>
        <begin position="20"/>
        <end position="42"/>
    </location>
</feature>
<evidence type="ECO:0000313" key="2">
    <source>
        <dbReference type="EMBL" id="OJJ55802.1"/>
    </source>
</evidence>
<dbReference type="RefSeq" id="XP_040699608.1">
    <property type="nucleotide sequence ID" value="XM_040852587.1"/>
</dbReference>
<organism evidence="2 3">
    <name type="scientific">Aspergillus sydowii CBS 593.65</name>
    <dbReference type="NCBI Taxonomy" id="1036612"/>
    <lineage>
        <taxon>Eukaryota</taxon>
        <taxon>Fungi</taxon>
        <taxon>Dikarya</taxon>
        <taxon>Ascomycota</taxon>
        <taxon>Pezizomycotina</taxon>
        <taxon>Eurotiomycetes</taxon>
        <taxon>Eurotiomycetidae</taxon>
        <taxon>Eurotiales</taxon>
        <taxon>Aspergillaceae</taxon>
        <taxon>Aspergillus</taxon>
        <taxon>Aspergillus subgen. Nidulantes</taxon>
    </lineage>
</organism>
<proteinExistence type="predicted"/>
<evidence type="ECO:0000313" key="3">
    <source>
        <dbReference type="Proteomes" id="UP000184356"/>
    </source>
</evidence>
<sequence>MIPICGRVTARSKPGIIHTLLVGVLAILWICTLSISSVSTVSQYDDRGLYMLVQYDLIPVRHAVTVFSVLVASFDMLRALARRIHLRNRIARTTIPLLVCCQLGNALLEFLYPFAYVTGELAPFIIITFLWYLFPTGAFVCAWYVMSSPEISVDLVYTQVLPSPYVNISEAPSMVD</sequence>
<keyword evidence="1" id="KW-0812">Transmembrane</keyword>
<dbReference type="EMBL" id="KV878591">
    <property type="protein sequence ID" value="OJJ55802.1"/>
    <property type="molecule type" value="Genomic_DNA"/>
</dbReference>
<protein>
    <submittedName>
        <fullName evidence="2">Uncharacterized protein</fullName>
    </submittedName>
</protein>
<dbReference type="GeneID" id="63768660"/>
<reference evidence="3" key="1">
    <citation type="journal article" date="2017" name="Genome Biol.">
        <title>Comparative genomics reveals high biological diversity and specific adaptations in the industrially and medically important fungal genus Aspergillus.</title>
        <authorList>
            <person name="de Vries R.P."/>
            <person name="Riley R."/>
            <person name="Wiebenga A."/>
            <person name="Aguilar-Osorio G."/>
            <person name="Amillis S."/>
            <person name="Uchima C.A."/>
            <person name="Anderluh G."/>
            <person name="Asadollahi M."/>
            <person name="Askin M."/>
            <person name="Barry K."/>
            <person name="Battaglia E."/>
            <person name="Bayram O."/>
            <person name="Benocci T."/>
            <person name="Braus-Stromeyer S.A."/>
            <person name="Caldana C."/>
            <person name="Canovas D."/>
            <person name="Cerqueira G.C."/>
            <person name="Chen F."/>
            <person name="Chen W."/>
            <person name="Choi C."/>
            <person name="Clum A."/>
            <person name="Dos Santos R.A."/>
            <person name="Damasio A.R."/>
            <person name="Diallinas G."/>
            <person name="Emri T."/>
            <person name="Fekete E."/>
            <person name="Flipphi M."/>
            <person name="Freyberg S."/>
            <person name="Gallo A."/>
            <person name="Gournas C."/>
            <person name="Habgood R."/>
            <person name="Hainaut M."/>
            <person name="Harispe M.L."/>
            <person name="Henrissat B."/>
            <person name="Hilden K.S."/>
            <person name="Hope R."/>
            <person name="Hossain A."/>
            <person name="Karabika E."/>
            <person name="Karaffa L."/>
            <person name="Karanyi Z."/>
            <person name="Krasevec N."/>
            <person name="Kuo A."/>
            <person name="Kusch H."/>
            <person name="LaButti K."/>
            <person name="Lagendijk E.L."/>
            <person name="Lapidus A."/>
            <person name="Levasseur A."/>
            <person name="Lindquist E."/>
            <person name="Lipzen A."/>
            <person name="Logrieco A.F."/>
            <person name="MacCabe A."/>
            <person name="Maekelae M.R."/>
            <person name="Malavazi I."/>
            <person name="Melin P."/>
            <person name="Meyer V."/>
            <person name="Mielnichuk N."/>
            <person name="Miskei M."/>
            <person name="Molnar A.P."/>
            <person name="Mule G."/>
            <person name="Ngan C.Y."/>
            <person name="Orejas M."/>
            <person name="Orosz E."/>
            <person name="Ouedraogo J.P."/>
            <person name="Overkamp K.M."/>
            <person name="Park H.-S."/>
            <person name="Perrone G."/>
            <person name="Piumi F."/>
            <person name="Punt P.J."/>
            <person name="Ram A.F."/>
            <person name="Ramon A."/>
            <person name="Rauscher S."/>
            <person name="Record E."/>
            <person name="Riano-Pachon D.M."/>
            <person name="Robert V."/>
            <person name="Roehrig J."/>
            <person name="Ruller R."/>
            <person name="Salamov A."/>
            <person name="Salih N.S."/>
            <person name="Samson R.A."/>
            <person name="Sandor E."/>
            <person name="Sanguinetti M."/>
            <person name="Schuetze T."/>
            <person name="Sepcic K."/>
            <person name="Shelest E."/>
            <person name="Sherlock G."/>
            <person name="Sophianopoulou V."/>
            <person name="Squina F.M."/>
            <person name="Sun H."/>
            <person name="Susca A."/>
            <person name="Todd R.B."/>
            <person name="Tsang A."/>
            <person name="Unkles S.E."/>
            <person name="van de Wiele N."/>
            <person name="van Rossen-Uffink D."/>
            <person name="Oliveira J.V."/>
            <person name="Vesth T.C."/>
            <person name="Visser J."/>
            <person name="Yu J.-H."/>
            <person name="Zhou M."/>
            <person name="Andersen M.R."/>
            <person name="Archer D.B."/>
            <person name="Baker S.E."/>
            <person name="Benoit I."/>
            <person name="Brakhage A.A."/>
            <person name="Braus G.H."/>
            <person name="Fischer R."/>
            <person name="Frisvad J.C."/>
            <person name="Goldman G.H."/>
            <person name="Houbraken J."/>
            <person name="Oakley B."/>
            <person name="Pocsi I."/>
            <person name="Scazzocchio C."/>
            <person name="Seiboth B."/>
            <person name="vanKuyk P.A."/>
            <person name="Wortman J."/>
            <person name="Dyer P.S."/>
            <person name="Grigoriev I.V."/>
        </authorList>
    </citation>
    <scope>NUCLEOTIDE SEQUENCE [LARGE SCALE GENOMIC DNA]</scope>
    <source>
        <strain evidence="3">CBS 593.65</strain>
    </source>
</reference>